<accession>B6BV44</accession>
<dbReference type="AlphaFoldDB" id="B6BV44"/>
<dbReference type="Pfam" id="PF04328">
    <property type="entry name" value="Sel_put"/>
    <property type="match status" value="1"/>
</dbReference>
<keyword evidence="2" id="KW-1185">Reference proteome</keyword>
<reference evidence="2" key="1">
    <citation type="journal article" date="2012" name="Stand. Genomic Sci.">
        <title>Genome sequence of strain HIMB624, a cultured representative from the OM43 clade of marine Betaproteobacteria.</title>
        <authorList>
            <person name="Huggett M.J."/>
            <person name="Hayakawa D.H."/>
            <person name="Rappe M.S."/>
        </authorList>
    </citation>
    <scope>NUCLEOTIDE SEQUENCE [LARGE SCALE GENOMIC DNA]</scope>
    <source>
        <strain evidence="2">KB13</strain>
    </source>
</reference>
<evidence type="ECO:0000313" key="2">
    <source>
        <dbReference type="Proteomes" id="UP000004188"/>
    </source>
</evidence>
<gene>
    <name evidence="1" type="ORF">KB13_990</name>
</gene>
<evidence type="ECO:0008006" key="3">
    <source>
        <dbReference type="Google" id="ProtNLM"/>
    </source>
</evidence>
<organism evidence="1 2">
    <name type="scientific">beta proteobacterium KB13</name>
    <dbReference type="NCBI Taxonomy" id="314607"/>
    <lineage>
        <taxon>Bacteria</taxon>
        <taxon>Pseudomonadati</taxon>
        <taxon>Pseudomonadota</taxon>
        <taxon>Betaproteobacteria</taxon>
        <taxon>Nitrosomonadales</taxon>
        <taxon>OM43 clade</taxon>
    </lineage>
</organism>
<dbReference type="Proteomes" id="UP000004188">
    <property type="component" value="Unassembled WGS sequence"/>
</dbReference>
<sequence>MFSNLFFGENIVKKLFKNIFYFVKELAGENHYQRYLKDAQSRHASHKLMTQKEFYLHQIEKKWNKINRCC</sequence>
<dbReference type="EMBL" id="DS995299">
    <property type="protein sequence ID" value="EDZ64858.1"/>
    <property type="molecule type" value="Genomic_DNA"/>
</dbReference>
<dbReference type="InterPro" id="IPR007423">
    <property type="entry name" value="Sel_put"/>
</dbReference>
<proteinExistence type="predicted"/>
<protein>
    <recommendedName>
        <fullName evidence="3">YbdD/YjiX family protein</fullName>
    </recommendedName>
</protein>
<name>B6BV44_9PROT</name>
<dbReference type="HOGENOM" id="CLU_171734_3_0_4"/>
<evidence type="ECO:0000313" key="1">
    <source>
        <dbReference type="EMBL" id="EDZ64858.1"/>
    </source>
</evidence>